<dbReference type="PANTHER" id="PTHR30151:SF0">
    <property type="entry name" value="ABC TRANSPORTER PERMEASE PROTEIN MJ0413-RELATED"/>
    <property type="match status" value="1"/>
</dbReference>
<feature type="transmembrane region" description="Helical" evidence="7">
    <location>
        <begin position="115"/>
        <end position="135"/>
    </location>
</feature>
<dbReference type="InterPro" id="IPR035906">
    <property type="entry name" value="MetI-like_sf"/>
</dbReference>
<dbReference type="GO" id="GO:0055085">
    <property type="term" value="P:transmembrane transport"/>
    <property type="evidence" value="ECO:0007669"/>
    <property type="project" value="InterPro"/>
</dbReference>
<dbReference type="OrthoDB" id="8138334at2"/>
<dbReference type="Gene3D" id="1.10.3720.10">
    <property type="entry name" value="MetI-like"/>
    <property type="match status" value="1"/>
</dbReference>
<protein>
    <submittedName>
        <fullName evidence="9">Hydroxymethylpyrimidine ABC transporter, transmembrane component</fullName>
    </submittedName>
</protein>
<dbReference type="EMBL" id="LT907988">
    <property type="protein sequence ID" value="SOE45898.1"/>
    <property type="molecule type" value="Genomic_DNA"/>
</dbReference>
<feature type="transmembrane region" description="Helical" evidence="7">
    <location>
        <begin position="191"/>
        <end position="216"/>
    </location>
</feature>
<dbReference type="AlphaFoldDB" id="A0A1C3K6H0"/>
<keyword evidence="11" id="KW-1185">Reference proteome</keyword>
<dbReference type="SUPFAM" id="SSF161098">
    <property type="entry name" value="MetI-like"/>
    <property type="match status" value="1"/>
</dbReference>
<gene>
    <name evidence="9" type="ORF">ODI_03190</name>
    <name evidence="10" type="ORF">ODI_R0007</name>
</gene>
<feature type="transmembrane region" description="Helical" evidence="7">
    <location>
        <begin position="82"/>
        <end position="103"/>
    </location>
</feature>
<comment type="similarity">
    <text evidence="7">Belongs to the binding-protein-dependent transport system permease family.</text>
</comment>
<evidence type="ECO:0000256" key="7">
    <source>
        <dbReference type="RuleBase" id="RU363032"/>
    </source>
</evidence>
<feature type="transmembrane region" description="Helical" evidence="7">
    <location>
        <begin position="236"/>
        <end position="258"/>
    </location>
</feature>
<dbReference type="GO" id="GO:0005886">
    <property type="term" value="C:plasma membrane"/>
    <property type="evidence" value="ECO:0007669"/>
    <property type="project" value="UniProtKB-SubCell"/>
</dbReference>
<keyword evidence="5 7" id="KW-1133">Transmembrane helix</keyword>
<evidence type="ECO:0000313" key="9">
    <source>
        <dbReference type="EMBL" id="SBT27083.1"/>
    </source>
</evidence>
<dbReference type="CDD" id="cd06261">
    <property type="entry name" value="TM_PBP2"/>
    <property type="match status" value="1"/>
</dbReference>
<keyword evidence="6 7" id="KW-0472">Membrane</keyword>
<dbReference type="RefSeq" id="WP_082985461.1">
    <property type="nucleotide sequence ID" value="NZ_LT907988.1"/>
</dbReference>
<evidence type="ECO:0000256" key="4">
    <source>
        <dbReference type="ARBA" id="ARBA00022692"/>
    </source>
</evidence>
<evidence type="ECO:0000259" key="8">
    <source>
        <dbReference type="PROSITE" id="PS50928"/>
    </source>
</evidence>
<evidence type="ECO:0000256" key="2">
    <source>
        <dbReference type="ARBA" id="ARBA00022448"/>
    </source>
</evidence>
<evidence type="ECO:0000256" key="6">
    <source>
        <dbReference type="ARBA" id="ARBA00023136"/>
    </source>
</evidence>
<feature type="domain" description="ABC transmembrane type-1" evidence="8">
    <location>
        <begin position="75"/>
        <end position="255"/>
    </location>
</feature>
<evidence type="ECO:0000313" key="11">
    <source>
        <dbReference type="Proteomes" id="UP000078558"/>
    </source>
</evidence>
<reference evidence="9 11" key="1">
    <citation type="submission" date="2016-06" db="EMBL/GenBank/DDBJ databases">
        <authorList>
            <person name="Kjaerup R.B."/>
            <person name="Dalgaard T.S."/>
            <person name="Juul-Madsen H.R."/>
        </authorList>
    </citation>
    <scope>NUCLEOTIDE SEQUENCE [LARGE SCALE GENOMIC DNA]</scope>
    <source>
        <strain evidence="9">Orrdi1</strain>
    </source>
</reference>
<dbReference type="InterPro" id="IPR000515">
    <property type="entry name" value="MetI-like"/>
</dbReference>
<dbReference type="Proteomes" id="UP000078558">
    <property type="component" value="Chromosome I"/>
</dbReference>
<accession>A0A1C3K6H0</accession>
<feature type="transmembrane region" description="Helical" evidence="7">
    <location>
        <begin position="141"/>
        <end position="160"/>
    </location>
</feature>
<reference evidence="10 11" key="2">
    <citation type="submission" date="2017-08" db="EMBL/GenBank/DDBJ databases">
        <authorList>
            <person name="de Groot N.N."/>
        </authorList>
    </citation>
    <scope>NUCLEOTIDE SEQUENCE [LARGE SCALE GENOMIC DNA]</scope>
    <source>
        <strain evidence="10">Orrdi1</strain>
    </source>
</reference>
<dbReference type="KEGG" id="odi:ODI_R0007"/>
<dbReference type="PANTHER" id="PTHR30151">
    <property type="entry name" value="ALKANE SULFONATE ABC TRANSPORTER-RELATED, MEMBRANE SUBUNIT"/>
    <property type="match status" value="1"/>
</dbReference>
<proteinExistence type="inferred from homology"/>
<keyword evidence="2 7" id="KW-0813">Transport</keyword>
<dbReference type="PROSITE" id="PS50928">
    <property type="entry name" value="ABC_TM1"/>
    <property type="match status" value="1"/>
</dbReference>
<evidence type="ECO:0000256" key="5">
    <source>
        <dbReference type="ARBA" id="ARBA00022989"/>
    </source>
</evidence>
<sequence length="269" mass="29005">MSGRASTATASSGTRKAAAISRAGLLRGLFIIAVVGLLEVASRQAWIDPVSFIPPSAMAAAAARLLATGEYARDMWLTLQSAGLAVLLAAAAGMAFGLLLHALPRLRRVLDPLLLSYYAVPIFVLYPMLIVLFGLNRWPLVAIGFLFAVVAMAVNTLNGLERIPAVLMRTGRGLRMGWAAKVRRIMLPACLPYLLTGLKLTVVYAFIAVIAGEFVLSGAGFGYRIAFAYNNFDNPAMYGLMLILLLFVGGLNMTLHAFEQRLYRKRGLA</sequence>
<organism evidence="9 11">
    <name type="scientific">Orrella dioscoreae</name>
    <dbReference type="NCBI Taxonomy" id="1851544"/>
    <lineage>
        <taxon>Bacteria</taxon>
        <taxon>Pseudomonadati</taxon>
        <taxon>Pseudomonadota</taxon>
        <taxon>Betaproteobacteria</taxon>
        <taxon>Burkholderiales</taxon>
        <taxon>Alcaligenaceae</taxon>
        <taxon>Orrella</taxon>
    </lineage>
</organism>
<keyword evidence="3" id="KW-1003">Cell membrane</keyword>
<evidence type="ECO:0000256" key="1">
    <source>
        <dbReference type="ARBA" id="ARBA00004651"/>
    </source>
</evidence>
<feature type="transmembrane region" description="Helical" evidence="7">
    <location>
        <begin position="25"/>
        <end position="46"/>
    </location>
</feature>
<dbReference type="Pfam" id="PF00528">
    <property type="entry name" value="BPD_transp_1"/>
    <property type="match status" value="1"/>
</dbReference>
<evidence type="ECO:0000256" key="3">
    <source>
        <dbReference type="ARBA" id="ARBA00022475"/>
    </source>
</evidence>
<evidence type="ECO:0000313" key="10">
    <source>
        <dbReference type="EMBL" id="SOE45898.1"/>
    </source>
</evidence>
<comment type="subcellular location">
    <subcellularLocation>
        <location evidence="1 7">Cell membrane</location>
        <topology evidence="1 7">Multi-pass membrane protein</topology>
    </subcellularLocation>
</comment>
<name>A0A1C3K6H0_9BURK</name>
<dbReference type="EMBL" id="FLRC01000052">
    <property type="protein sequence ID" value="SBT27083.1"/>
    <property type="molecule type" value="Genomic_DNA"/>
</dbReference>
<keyword evidence="4 7" id="KW-0812">Transmembrane</keyword>
<dbReference type="STRING" id="1851544.ODI_03190"/>